<keyword evidence="8" id="KW-1133">Transmembrane helix</keyword>
<evidence type="ECO:0000256" key="6">
    <source>
        <dbReference type="ARBA" id="ARBA00022692"/>
    </source>
</evidence>
<dbReference type="PANTHER" id="PTHR11929">
    <property type="entry name" value="ALPHA- 1,3 -FUCOSYLTRANSFERASE"/>
    <property type="match status" value="1"/>
</dbReference>
<name>A0A433DDV5_9FUNG</name>
<evidence type="ECO:0000313" key="14">
    <source>
        <dbReference type="EMBL" id="RUP48995.1"/>
    </source>
</evidence>
<evidence type="ECO:0000256" key="3">
    <source>
        <dbReference type="ARBA" id="ARBA00008919"/>
    </source>
</evidence>
<evidence type="ECO:0000259" key="13">
    <source>
        <dbReference type="Pfam" id="PF17039"/>
    </source>
</evidence>
<dbReference type="Proteomes" id="UP000268093">
    <property type="component" value="Unassembled WGS sequence"/>
</dbReference>
<dbReference type="InterPro" id="IPR038577">
    <property type="entry name" value="GT10-like_C_sf"/>
</dbReference>
<evidence type="ECO:0000313" key="15">
    <source>
        <dbReference type="Proteomes" id="UP000268093"/>
    </source>
</evidence>
<dbReference type="UniPathway" id="UPA00378"/>
<sequence length="465" mass="53427">MVACIQSLLKPAMTTLILYWTPYHKNASYWDGHIIDQCGLSYTCQLTHHRERLNDASIVVFHAPEIRLGDLPATGSRPWVLHLDEPPIELKWMRKKDDLERFQYRYGYPSFGVRKAEERKHEPSHGSRMSYRLDSAFPSLPFSSTFFADSLKPLVVPWSQRNPVPVAWIDGDCTASNGRHYYVRELMRWIDVDVYGGCLTNKEWPKGRLCVLMYSEEYLHFQMDPLLAFPSKRSDMTPETLLSTYKFHLTLEPANCVNYLSPNTYFATALRVGSVPVVDGPHDYDPFSPHKDALVELDDFASPRDLATYLSKAARNETLYATHFHYKQTRPELSRKFVAFWDRAGHAAGPTGWGYDTESAWCRACRLATEPEHETTTQDHHIAIERMCILRKHLKWRTGFVGIGDYGMDVGVPGQWGLVVVTAAVVAVMVKKNWRKWIDDYIDFVTGYEGDPVGPKVVRQKIRVD</sequence>
<evidence type="ECO:0000256" key="8">
    <source>
        <dbReference type="ARBA" id="ARBA00022989"/>
    </source>
</evidence>
<dbReference type="Pfam" id="PF17039">
    <property type="entry name" value="Glyco_tran_10_N"/>
    <property type="match status" value="1"/>
</dbReference>
<evidence type="ECO:0000256" key="7">
    <source>
        <dbReference type="ARBA" id="ARBA00022968"/>
    </source>
</evidence>
<dbReference type="InterPro" id="IPR031481">
    <property type="entry name" value="Glyco_tran_10_N"/>
</dbReference>
<keyword evidence="4 11" id="KW-0328">Glycosyltransferase</keyword>
<keyword evidence="7" id="KW-0735">Signal-anchor</keyword>
<evidence type="ECO:0000259" key="12">
    <source>
        <dbReference type="Pfam" id="PF00852"/>
    </source>
</evidence>
<keyword evidence="11" id="KW-0333">Golgi apparatus</keyword>
<dbReference type="GO" id="GO:0046920">
    <property type="term" value="F:alpha-(1-&gt;3)-fucosyltransferase activity"/>
    <property type="evidence" value="ECO:0007669"/>
    <property type="project" value="TreeGrafter"/>
</dbReference>
<reference evidence="14 15" key="1">
    <citation type="journal article" date="2018" name="New Phytol.">
        <title>Phylogenomics of Endogonaceae and evolution of mycorrhizas within Mucoromycota.</title>
        <authorList>
            <person name="Chang Y."/>
            <person name="Desiro A."/>
            <person name="Na H."/>
            <person name="Sandor L."/>
            <person name="Lipzen A."/>
            <person name="Clum A."/>
            <person name="Barry K."/>
            <person name="Grigoriev I.V."/>
            <person name="Martin F.M."/>
            <person name="Stajich J.E."/>
            <person name="Smith M.E."/>
            <person name="Bonito G."/>
            <person name="Spatafora J.W."/>
        </authorList>
    </citation>
    <scope>NUCLEOTIDE SEQUENCE [LARGE SCALE GENOMIC DNA]</scope>
    <source>
        <strain evidence="14 15">GMNB39</strain>
    </source>
</reference>
<dbReference type="AlphaFoldDB" id="A0A433DDV5"/>
<dbReference type="Pfam" id="PF00852">
    <property type="entry name" value="Glyco_transf_10"/>
    <property type="match status" value="1"/>
</dbReference>
<evidence type="ECO:0000256" key="1">
    <source>
        <dbReference type="ARBA" id="ARBA00004167"/>
    </source>
</evidence>
<gene>
    <name evidence="14" type="ORF">BC936DRAFT_143511</name>
</gene>
<proteinExistence type="inferred from homology"/>
<evidence type="ECO:0000256" key="10">
    <source>
        <dbReference type="ARBA" id="ARBA00023180"/>
    </source>
</evidence>
<feature type="domain" description="Fucosyltransferase N-terminal" evidence="13">
    <location>
        <begin position="14"/>
        <end position="97"/>
    </location>
</feature>
<dbReference type="InterPro" id="IPR001503">
    <property type="entry name" value="Glyco_trans_10"/>
</dbReference>
<protein>
    <recommendedName>
        <fullName evidence="11">Fucosyltransferase</fullName>
        <ecNumber evidence="11">2.4.1.-</ecNumber>
    </recommendedName>
</protein>
<dbReference type="OrthoDB" id="427096at2759"/>
<comment type="pathway">
    <text evidence="2">Protein modification; protein glycosylation.</text>
</comment>
<keyword evidence="6 11" id="KW-0812">Transmembrane</keyword>
<comment type="subcellular location">
    <subcellularLocation>
        <location evidence="11">Golgi apparatus</location>
        <location evidence="11">Golgi stack membrane</location>
        <topology evidence="11">Single-pass type II membrane protein</topology>
    </subcellularLocation>
    <subcellularLocation>
        <location evidence="1">Membrane</location>
        <topology evidence="1">Single-pass membrane protein</topology>
    </subcellularLocation>
</comment>
<dbReference type="PANTHER" id="PTHR11929:SF145">
    <property type="entry name" value="ALPHA-(1,3)-FUCOSYLTRANSFERASE FUT-1"/>
    <property type="match status" value="1"/>
</dbReference>
<accession>A0A433DDV5</accession>
<dbReference type="GO" id="GO:0032580">
    <property type="term" value="C:Golgi cisterna membrane"/>
    <property type="evidence" value="ECO:0007669"/>
    <property type="project" value="UniProtKB-SubCell"/>
</dbReference>
<comment type="caution">
    <text evidence="14">The sequence shown here is derived from an EMBL/GenBank/DDBJ whole genome shotgun (WGS) entry which is preliminary data.</text>
</comment>
<keyword evidence="10" id="KW-0325">Glycoprotein</keyword>
<dbReference type="InterPro" id="IPR055270">
    <property type="entry name" value="Glyco_tran_10_C"/>
</dbReference>
<evidence type="ECO:0000256" key="2">
    <source>
        <dbReference type="ARBA" id="ARBA00004922"/>
    </source>
</evidence>
<comment type="similarity">
    <text evidence="3 11">Belongs to the glycosyltransferase 10 family.</text>
</comment>
<organism evidence="14 15">
    <name type="scientific">Jimgerdemannia flammicorona</name>
    <dbReference type="NCBI Taxonomy" id="994334"/>
    <lineage>
        <taxon>Eukaryota</taxon>
        <taxon>Fungi</taxon>
        <taxon>Fungi incertae sedis</taxon>
        <taxon>Mucoromycota</taxon>
        <taxon>Mucoromycotina</taxon>
        <taxon>Endogonomycetes</taxon>
        <taxon>Endogonales</taxon>
        <taxon>Endogonaceae</taxon>
        <taxon>Jimgerdemannia</taxon>
    </lineage>
</organism>
<dbReference type="EMBL" id="RBNI01002713">
    <property type="protein sequence ID" value="RUP48995.1"/>
    <property type="molecule type" value="Genomic_DNA"/>
</dbReference>
<dbReference type="Gene3D" id="3.40.50.11660">
    <property type="entry name" value="Glycosyl transferase family 10, C-terminal domain"/>
    <property type="match status" value="1"/>
</dbReference>
<keyword evidence="9" id="KW-0472">Membrane</keyword>
<dbReference type="SUPFAM" id="SSF53756">
    <property type="entry name" value="UDP-Glycosyltransferase/glycogen phosphorylase"/>
    <property type="match status" value="1"/>
</dbReference>
<evidence type="ECO:0000256" key="4">
    <source>
        <dbReference type="ARBA" id="ARBA00022676"/>
    </source>
</evidence>
<evidence type="ECO:0000256" key="11">
    <source>
        <dbReference type="RuleBase" id="RU003832"/>
    </source>
</evidence>
<keyword evidence="5 11" id="KW-0808">Transferase</keyword>
<dbReference type="EC" id="2.4.1.-" evidence="11"/>
<feature type="domain" description="Fucosyltransferase C-terminal" evidence="12">
    <location>
        <begin position="165"/>
        <end position="375"/>
    </location>
</feature>
<keyword evidence="15" id="KW-1185">Reference proteome</keyword>
<evidence type="ECO:0000256" key="9">
    <source>
        <dbReference type="ARBA" id="ARBA00023136"/>
    </source>
</evidence>
<evidence type="ECO:0000256" key="5">
    <source>
        <dbReference type="ARBA" id="ARBA00022679"/>
    </source>
</evidence>